<dbReference type="PANTHER" id="PTHR10183">
    <property type="entry name" value="CALPAIN"/>
    <property type="match status" value="1"/>
</dbReference>
<name>A0A2J8IYL0_PANTR</name>
<sequence>MSRSPFASPCAWQVIPPGQPSWADQEYRGSFTCRIWQFGRWVEVTTDDRLPCLAGRLCFSRCQREDVFWLPLLEKVYAKVHGSYEHLWAGQVADALVDLTGGLAERWNLKGVAGSGGQQDRPGRWEHRTCRQLLHLKDQCLISCCVLSPRAVIDTFVKNSLFPKN</sequence>
<dbReference type="GO" id="GO:0004198">
    <property type="term" value="F:calcium-dependent cysteine-type endopeptidase activity"/>
    <property type="evidence" value="ECO:0007669"/>
    <property type="project" value="InterPro"/>
</dbReference>
<evidence type="ECO:0000256" key="1">
    <source>
        <dbReference type="ARBA" id="ARBA00007623"/>
    </source>
</evidence>
<proteinExistence type="inferred from homology"/>
<protein>
    <submittedName>
        <fullName evidence="4">CAPN10 isoform 8</fullName>
    </submittedName>
</protein>
<comment type="similarity">
    <text evidence="1">Belongs to the peptidase C2 family.</text>
</comment>
<evidence type="ECO:0000313" key="4">
    <source>
        <dbReference type="EMBL" id="PNI15599.1"/>
    </source>
</evidence>
<gene>
    <name evidence="4" type="ORF">CK820_G0052009</name>
</gene>
<evidence type="ECO:0000313" key="5">
    <source>
        <dbReference type="Proteomes" id="UP000236370"/>
    </source>
</evidence>
<dbReference type="Pfam" id="PF00648">
    <property type="entry name" value="Peptidase_C2"/>
    <property type="match status" value="1"/>
</dbReference>
<comment type="caution">
    <text evidence="4">The sequence shown here is derived from an EMBL/GenBank/DDBJ whole genome shotgun (WGS) entry which is preliminary data.</text>
</comment>
<dbReference type="InterPro" id="IPR001300">
    <property type="entry name" value="Peptidase_C2_calpain_cat"/>
</dbReference>
<evidence type="ECO:0000259" key="3">
    <source>
        <dbReference type="PROSITE" id="PS50203"/>
    </source>
</evidence>
<dbReference type="PROSITE" id="PS50203">
    <property type="entry name" value="CALPAIN_CAT"/>
    <property type="match status" value="1"/>
</dbReference>
<dbReference type="InterPro" id="IPR022684">
    <property type="entry name" value="Calpain_cysteine_protease"/>
</dbReference>
<dbReference type="PRINTS" id="PR00704">
    <property type="entry name" value="CALPAIN"/>
</dbReference>
<dbReference type="SUPFAM" id="SSF54001">
    <property type="entry name" value="Cysteine proteinases"/>
    <property type="match status" value="1"/>
</dbReference>
<dbReference type="EMBL" id="NBAG03000554">
    <property type="protein sequence ID" value="PNI15599.1"/>
    <property type="molecule type" value="Genomic_DNA"/>
</dbReference>
<dbReference type="AlphaFoldDB" id="A0A2J8IYL0"/>
<dbReference type="GO" id="GO:0006508">
    <property type="term" value="P:proteolysis"/>
    <property type="evidence" value="ECO:0007669"/>
    <property type="project" value="InterPro"/>
</dbReference>
<dbReference type="PANTHER" id="PTHR10183:SF30">
    <property type="entry name" value="CALPAIN-10"/>
    <property type="match status" value="1"/>
</dbReference>
<evidence type="ECO:0000256" key="2">
    <source>
        <dbReference type="PROSITE-ProRule" id="PRU00239"/>
    </source>
</evidence>
<reference evidence="4 5" key="1">
    <citation type="submission" date="2017-12" db="EMBL/GenBank/DDBJ databases">
        <title>High-resolution comparative analysis of great ape genomes.</title>
        <authorList>
            <person name="Pollen A."/>
            <person name="Hastie A."/>
            <person name="Hormozdiari F."/>
            <person name="Dougherty M."/>
            <person name="Liu R."/>
            <person name="Chaisson M."/>
            <person name="Hoppe E."/>
            <person name="Hill C."/>
            <person name="Pang A."/>
            <person name="Hillier L."/>
            <person name="Baker C."/>
            <person name="Armstrong J."/>
            <person name="Shendure J."/>
            <person name="Paten B."/>
            <person name="Wilson R."/>
            <person name="Chao H."/>
            <person name="Schneider V."/>
            <person name="Ventura M."/>
            <person name="Kronenberg Z."/>
            <person name="Murali S."/>
            <person name="Gordon D."/>
            <person name="Cantsilieris S."/>
            <person name="Munson K."/>
            <person name="Nelson B."/>
            <person name="Raja A."/>
            <person name="Underwood J."/>
            <person name="Diekhans M."/>
            <person name="Fiddes I."/>
            <person name="Haussler D."/>
            <person name="Eichler E."/>
        </authorList>
    </citation>
    <scope>NUCLEOTIDE SEQUENCE [LARGE SCALE GENOMIC DNA]</scope>
    <source>
        <strain evidence="4">Yerkes chimp pedigree #C0471</strain>
    </source>
</reference>
<accession>A0A2J8IYL0</accession>
<dbReference type="InterPro" id="IPR038765">
    <property type="entry name" value="Papain-like_cys_pep_sf"/>
</dbReference>
<comment type="caution">
    <text evidence="2">Lacks conserved residue(s) required for the propagation of feature annotation.</text>
</comment>
<organism evidence="4 5">
    <name type="scientific">Pan troglodytes</name>
    <name type="common">Chimpanzee</name>
    <dbReference type="NCBI Taxonomy" id="9598"/>
    <lineage>
        <taxon>Eukaryota</taxon>
        <taxon>Metazoa</taxon>
        <taxon>Chordata</taxon>
        <taxon>Craniata</taxon>
        <taxon>Vertebrata</taxon>
        <taxon>Euteleostomi</taxon>
        <taxon>Mammalia</taxon>
        <taxon>Eutheria</taxon>
        <taxon>Euarchontoglires</taxon>
        <taxon>Primates</taxon>
        <taxon>Haplorrhini</taxon>
        <taxon>Catarrhini</taxon>
        <taxon>Hominidae</taxon>
        <taxon>Pan</taxon>
    </lineage>
</organism>
<feature type="domain" description="Calpain catalytic" evidence="3">
    <location>
        <begin position="13"/>
        <end position="110"/>
    </location>
</feature>
<dbReference type="Proteomes" id="UP000236370">
    <property type="component" value="Unassembled WGS sequence"/>
</dbReference>